<dbReference type="InterPro" id="IPR047112">
    <property type="entry name" value="RecG/Mfd"/>
</dbReference>
<accession>A0A846MTP9</accession>
<evidence type="ECO:0000313" key="13">
    <source>
        <dbReference type="Proteomes" id="UP000570514"/>
    </source>
</evidence>
<comment type="function">
    <text evidence="9">Couples transcription and DNA repair by recognizing RNA polymerase (RNAP) stalled at DNA lesions. Mediates ATP-dependent release of RNAP and its truncated transcript from the DNA, and recruitment of nucleotide excision repair machinery to the damaged site.</text>
</comment>
<keyword evidence="4 9" id="KW-0378">Hydrolase</keyword>
<keyword evidence="6 9" id="KW-0067">ATP-binding</keyword>
<dbReference type="Gene3D" id="3.40.50.300">
    <property type="entry name" value="P-loop containing nucleotide triphosphate hydrolases"/>
    <property type="match status" value="2"/>
</dbReference>
<dbReference type="GO" id="GO:0000716">
    <property type="term" value="P:transcription-coupled nucleotide-excision repair, DNA damage recognition"/>
    <property type="evidence" value="ECO:0007669"/>
    <property type="project" value="UniProtKB-UniRule"/>
</dbReference>
<dbReference type="GO" id="GO:0016787">
    <property type="term" value="F:hydrolase activity"/>
    <property type="evidence" value="ECO:0007669"/>
    <property type="project" value="UniProtKB-KW"/>
</dbReference>
<dbReference type="PANTHER" id="PTHR47964">
    <property type="entry name" value="ATP-DEPENDENT DNA HELICASE HOMOLOG RECG, CHLOROPLASTIC"/>
    <property type="match status" value="1"/>
</dbReference>
<dbReference type="InterPro" id="IPR001650">
    <property type="entry name" value="Helicase_C-like"/>
</dbReference>
<proteinExistence type="inferred from homology"/>
<comment type="similarity">
    <text evidence="9">In the C-terminal section; belongs to the helicase family. RecG subfamily.</text>
</comment>
<evidence type="ECO:0000256" key="4">
    <source>
        <dbReference type="ARBA" id="ARBA00022801"/>
    </source>
</evidence>
<comment type="similarity">
    <text evidence="9">In the N-terminal section; belongs to the UvrB family.</text>
</comment>
<comment type="subcellular location">
    <subcellularLocation>
        <location evidence="9">Cytoplasm</location>
    </subcellularLocation>
</comment>
<dbReference type="Pfam" id="PF17757">
    <property type="entry name" value="UvrB_inter"/>
    <property type="match status" value="1"/>
</dbReference>
<keyword evidence="8 9" id="KW-0234">DNA repair</keyword>
<dbReference type="AlphaFoldDB" id="A0A846MTP9"/>
<evidence type="ECO:0000256" key="1">
    <source>
        <dbReference type="ARBA" id="ARBA00022490"/>
    </source>
</evidence>
<dbReference type="InterPro" id="IPR041471">
    <property type="entry name" value="UvrB_inter"/>
</dbReference>
<evidence type="ECO:0000256" key="5">
    <source>
        <dbReference type="ARBA" id="ARBA00022806"/>
    </source>
</evidence>
<gene>
    <name evidence="9" type="primary">mfd</name>
    <name evidence="12" type="ORF">FHS83_000196</name>
</gene>
<dbReference type="InterPro" id="IPR037235">
    <property type="entry name" value="TRCF-like_C_D7"/>
</dbReference>
<dbReference type="SUPFAM" id="SSF141259">
    <property type="entry name" value="CarD-like"/>
    <property type="match status" value="1"/>
</dbReference>
<feature type="domain" description="Helicase C-terminal" evidence="11">
    <location>
        <begin position="809"/>
        <end position="963"/>
    </location>
</feature>
<dbReference type="SMART" id="SM00982">
    <property type="entry name" value="TRCF"/>
    <property type="match status" value="1"/>
</dbReference>
<dbReference type="PROSITE" id="PS51194">
    <property type="entry name" value="HELICASE_CTER"/>
    <property type="match status" value="1"/>
</dbReference>
<dbReference type="GO" id="GO:0005737">
    <property type="term" value="C:cytoplasm"/>
    <property type="evidence" value="ECO:0007669"/>
    <property type="project" value="UniProtKB-SubCell"/>
</dbReference>
<evidence type="ECO:0000256" key="6">
    <source>
        <dbReference type="ARBA" id="ARBA00022840"/>
    </source>
</evidence>
<dbReference type="Pfam" id="PF03461">
    <property type="entry name" value="TRCF"/>
    <property type="match status" value="1"/>
</dbReference>
<evidence type="ECO:0000256" key="8">
    <source>
        <dbReference type="ARBA" id="ARBA00023204"/>
    </source>
</evidence>
<dbReference type="InterPro" id="IPR004576">
    <property type="entry name" value="Mfd"/>
</dbReference>
<dbReference type="InterPro" id="IPR003711">
    <property type="entry name" value="CarD-like/TRCF_RID"/>
</dbReference>
<dbReference type="SUPFAM" id="SSF143517">
    <property type="entry name" value="TRCF domain-like"/>
    <property type="match status" value="1"/>
</dbReference>
<dbReference type="GO" id="GO:0006355">
    <property type="term" value="P:regulation of DNA-templated transcription"/>
    <property type="evidence" value="ECO:0007669"/>
    <property type="project" value="UniProtKB-UniRule"/>
</dbReference>
<dbReference type="InterPro" id="IPR005118">
    <property type="entry name" value="TRCF_C"/>
</dbReference>
<dbReference type="SMART" id="SM01058">
    <property type="entry name" value="CarD_TRCF"/>
    <property type="match status" value="1"/>
</dbReference>
<name>A0A846MTP9_9PROT</name>
<evidence type="ECO:0000259" key="11">
    <source>
        <dbReference type="PROSITE" id="PS51194"/>
    </source>
</evidence>
<comment type="caution">
    <text evidence="12">The sequence shown here is derived from an EMBL/GenBank/DDBJ whole genome shotgun (WGS) entry which is preliminary data.</text>
</comment>
<dbReference type="Gene3D" id="3.40.50.11180">
    <property type="match status" value="1"/>
</dbReference>
<dbReference type="Pfam" id="PF00271">
    <property type="entry name" value="Helicase_C"/>
    <property type="match status" value="1"/>
</dbReference>
<evidence type="ECO:0000313" key="12">
    <source>
        <dbReference type="EMBL" id="NIK86878.1"/>
    </source>
</evidence>
<dbReference type="RefSeq" id="WP_167079970.1">
    <property type="nucleotide sequence ID" value="NZ_BAAADC010000001.1"/>
</dbReference>
<dbReference type="InterPro" id="IPR048635">
    <property type="entry name" value="MFD_D3"/>
</dbReference>
<feature type="domain" description="Helicase ATP-binding" evidence="10">
    <location>
        <begin position="627"/>
        <end position="788"/>
    </location>
</feature>
<organism evidence="12 13">
    <name type="scientific">Rhizomicrobium palustre</name>
    <dbReference type="NCBI Taxonomy" id="189966"/>
    <lineage>
        <taxon>Bacteria</taxon>
        <taxon>Pseudomonadati</taxon>
        <taxon>Pseudomonadota</taxon>
        <taxon>Alphaproteobacteria</taxon>
        <taxon>Micropepsales</taxon>
        <taxon>Micropepsaceae</taxon>
        <taxon>Rhizomicrobium</taxon>
    </lineage>
</organism>
<dbReference type="Pfam" id="PF21132">
    <property type="entry name" value="MFD_D3"/>
    <property type="match status" value="1"/>
</dbReference>
<dbReference type="Pfam" id="PF02559">
    <property type="entry name" value="CarD_TRCF_RID"/>
    <property type="match status" value="1"/>
</dbReference>
<evidence type="ECO:0000256" key="3">
    <source>
        <dbReference type="ARBA" id="ARBA00022763"/>
    </source>
</evidence>
<dbReference type="InterPro" id="IPR036101">
    <property type="entry name" value="CarD-like/TRCF_RID_sf"/>
</dbReference>
<dbReference type="Gene3D" id="3.30.2060.10">
    <property type="entry name" value="Penicillin-binding protein 1b domain"/>
    <property type="match status" value="1"/>
</dbReference>
<keyword evidence="1 9" id="KW-0963">Cytoplasm</keyword>
<dbReference type="Gene3D" id="3.90.1150.50">
    <property type="entry name" value="Transcription-repair-coupling factor, D7 domain"/>
    <property type="match status" value="1"/>
</dbReference>
<dbReference type="SMART" id="SM00487">
    <property type="entry name" value="DEXDc"/>
    <property type="match status" value="1"/>
</dbReference>
<dbReference type="PANTHER" id="PTHR47964:SF1">
    <property type="entry name" value="ATP-DEPENDENT DNA HELICASE HOMOLOG RECG, CHLOROPLASTIC"/>
    <property type="match status" value="1"/>
</dbReference>
<evidence type="ECO:0000259" key="10">
    <source>
        <dbReference type="PROSITE" id="PS51192"/>
    </source>
</evidence>
<keyword evidence="3 9" id="KW-0227">DNA damage</keyword>
<dbReference type="HAMAP" id="MF_00969">
    <property type="entry name" value="TRCF"/>
    <property type="match status" value="1"/>
</dbReference>
<keyword evidence="7 9" id="KW-0238">DNA-binding</keyword>
<reference evidence="12 13" key="1">
    <citation type="submission" date="2020-03" db="EMBL/GenBank/DDBJ databases">
        <title>Genomic Encyclopedia of Type Strains, Phase IV (KMG-IV): sequencing the most valuable type-strain genomes for metagenomic binning, comparative biology and taxonomic classification.</title>
        <authorList>
            <person name="Goeker M."/>
        </authorList>
    </citation>
    <scope>NUCLEOTIDE SEQUENCE [LARGE SCALE GENOMIC DNA]</scope>
    <source>
        <strain evidence="12 13">DSM 19867</strain>
    </source>
</reference>
<protein>
    <recommendedName>
        <fullName evidence="9">Transcription-repair-coupling factor</fullName>
        <shortName evidence="9">TRCF</shortName>
        <ecNumber evidence="9">3.6.4.-</ecNumber>
    </recommendedName>
</protein>
<dbReference type="EC" id="3.6.4.-" evidence="9"/>
<evidence type="ECO:0000256" key="2">
    <source>
        <dbReference type="ARBA" id="ARBA00022741"/>
    </source>
</evidence>
<dbReference type="GO" id="GO:0003678">
    <property type="term" value="F:DNA helicase activity"/>
    <property type="evidence" value="ECO:0007669"/>
    <property type="project" value="TreeGrafter"/>
</dbReference>
<keyword evidence="2 9" id="KW-0547">Nucleotide-binding</keyword>
<dbReference type="NCBIfam" id="TIGR00580">
    <property type="entry name" value="mfd"/>
    <property type="match status" value="1"/>
</dbReference>
<dbReference type="SMART" id="SM00490">
    <property type="entry name" value="HELICc"/>
    <property type="match status" value="1"/>
</dbReference>
<keyword evidence="5 12" id="KW-0347">Helicase</keyword>
<evidence type="ECO:0000256" key="9">
    <source>
        <dbReference type="HAMAP-Rule" id="MF_00969"/>
    </source>
</evidence>
<dbReference type="EMBL" id="JAASRM010000001">
    <property type="protein sequence ID" value="NIK86878.1"/>
    <property type="molecule type" value="Genomic_DNA"/>
</dbReference>
<dbReference type="GO" id="GO:0003684">
    <property type="term" value="F:damaged DNA binding"/>
    <property type="evidence" value="ECO:0007669"/>
    <property type="project" value="InterPro"/>
</dbReference>
<dbReference type="Pfam" id="PF00270">
    <property type="entry name" value="DEAD"/>
    <property type="match status" value="1"/>
</dbReference>
<dbReference type="InterPro" id="IPR027417">
    <property type="entry name" value="P-loop_NTPase"/>
</dbReference>
<dbReference type="Proteomes" id="UP000570514">
    <property type="component" value="Unassembled WGS sequence"/>
</dbReference>
<dbReference type="PROSITE" id="PS51192">
    <property type="entry name" value="HELICASE_ATP_BIND_1"/>
    <property type="match status" value="1"/>
</dbReference>
<dbReference type="InterPro" id="IPR011545">
    <property type="entry name" value="DEAD/DEAH_box_helicase_dom"/>
</dbReference>
<dbReference type="SUPFAM" id="SSF52540">
    <property type="entry name" value="P-loop containing nucleoside triphosphate hydrolases"/>
    <property type="match status" value="4"/>
</dbReference>
<dbReference type="CDD" id="cd17991">
    <property type="entry name" value="DEXHc_TRCF"/>
    <property type="match status" value="1"/>
</dbReference>
<dbReference type="Gene3D" id="3.40.50.11140">
    <property type="match status" value="1"/>
</dbReference>
<sequence length="1159" mass="127977">MDRVNYIARQEGRLTVSGAPEGYDAWLAAHAAESRKGVVLFVAQDGVKAASAVETIRFFAPQVQLLTFPSWDCLPYDRMSPSPDIESQRLATLATLARRGKDSGAAVVVTTINAVLQRVPPRDVIKTASFAAKIGDTVSHEDLARFLAANGYARASTVREPGDFAVRGGIVDLWPPGLDPLRLDFFGDRLDAIRTFDAETQLSSGEVQNIDLLPASEVPLDEAGVSRFRRGYVAAFGPAIDDPLYESVSAARKAPGMEHWLPLFYEKLETLFDYAPRSLVMLSHHSEEARKARLELVTDYYQTRREFLDSDANKKGALKAPPYKPLKPETLYLTHEEWEAMLKAFPVRELTPFQAPESMKSVDAHGKLGRDFAPERAQGNVNVFQLTAEHIVEVQKEKKRVIIAAWTEGSSERMGGVLSDHGVKALRPVADWHDAAKMAPSAIGLAVLGIEHGFEAPDFVVIAEQDILGDRMVSHKRARKAQNFLTEAAGLAPGDLVTHIEHGVGRYLGLKTIDVTGAPHDCLELQYDGGKLFLPVENIELLTRYGGDDSNAVLDKLGGTAWQSRKAKARERVREIAGELIRIAAARELKTLPEIEKPQGLWDEFCARFPYQETEDQEKAIADAVEDLAKGRPMDRLVCGDVGFGKTEVALRTAFVAAMSGSQVAVVVPTTLLARQHYRSFAQRFAGFPVKVRQLSRFVDAKEARETKEGLKSGDIDIVIGTHALLAKNIEFTRLGLVIVDEEQHFGVSHKERLKNLKADVHVLTLTATPIPRTLQLALSGVRDLSLITTPPIDRLAVRTYVTPFDPMVIREALLREHYRGGQSFYVCPRISDLREADEFLKENVPEVKAAVAHGQMAATALEEIMTAFYDRKIDVLISTNIVESGLDVPNANTMIVHRADMFGLSQLYQIRGRIGRSKQRAYAYLTTPADHKPTETAERRLEVLQSLDQLGAGFTVASHDMDIRGAGNLLGEEQSGHVKEVGIELYQEMLEEAVASLKEGGDPEKEATEQWSPNINIGAAVLIPEAYVPDLNVRMALYRRLSTIETRADMDRFAAELIDRFGPLPEEVKHLFEIVQIKQMAKKAGVDKIDAGPKGGVIGFRNNQFANPLGLVKLISESPTSVKVRPDQKIVISRVWETPEQRLKGVQGVLTALVKLVA</sequence>
<dbReference type="InterPro" id="IPR014001">
    <property type="entry name" value="Helicase_ATP-bd"/>
</dbReference>
<dbReference type="GO" id="GO:0005524">
    <property type="term" value="F:ATP binding"/>
    <property type="evidence" value="ECO:0007669"/>
    <property type="project" value="UniProtKB-UniRule"/>
</dbReference>
<keyword evidence="13" id="KW-1185">Reference proteome</keyword>
<dbReference type="Gene3D" id="2.40.10.170">
    <property type="match status" value="1"/>
</dbReference>
<evidence type="ECO:0000256" key="7">
    <source>
        <dbReference type="ARBA" id="ARBA00023125"/>
    </source>
</evidence>